<protein>
    <recommendedName>
        <fullName evidence="4">Tetratricopeptide repeat protein</fullName>
    </recommendedName>
</protein>
<organism evidence="2 3">
    <name type="scientific">Rotaria sordida</name>
    <dbReference type="NCBI Taxonomy" id="392033"/>
    <lineage>
        <taxon>Eukaryota</taxon>
        <taxon>Metazoa</taxon>
        <taxon>Spiralia</taxon>
        <taxon>Gnathifera</taxon>
        <taxon>Rotifera</taxon>
        <taxon>Eurotatoria</taxon>
        <taxon>Bdelloidea</taxon>
        <taxon>Philodinida</taxon>
        <taxon>Philodinidae</taxon>
        <taxon>Rotaria</taxon>
    </lineage>
</organism>
<dbReference type="EMBL" id="CAJNOT010001707">
    <property type="protein sequence ID" value="CAF1238774.1"/>
    <property type="molecule type" value="Genomic_DNA"/>
</dbReference>
<reference evidence="2" key="1">
    <citation type="submission" date="2021-02" db="EMBL/GenBank/DDBJ databases">
        <authorList>
            <person name="Nowell W R."/>
        </authorList>
    </citation>
    <scope>NUCLEOTIDE SEQUENCE</scope>
</reference>
<dbReference type="AlphaFoldDB" id="A0A819P9K9"/>
<dbReference type="Proteomes" id="UP000663836">
    <property type="component" value="Unassembled WGS sequence"/>
</dbReference>
<dbReference type="SMART" id="SM00028">
    <property type="entry name" value="TPR"/>
    <property type="match status" value="1"/>
</dbReference>
<name>A0A819P9K9_9BILA</name>
<evidence type="ECO:0000313" key="1">
    <source>
        <dbReference type="EMBL" id="CAF1238774.1"/>
    </source>
</evidence>
<evidence type="ECO:0000313" key="3">
    <source>
        <dbReference type="Proteomes" id="UP000663836"/>
    </source>
</evidence>
<gene>
    <name evidence="2" type="ORF">JBS370_LOCUS26750</name>
    <name evidence="1" type="ORF">ZHD862_LOCUS24762</name>
</gene>
<comment type="caution">
    <text evidence="2">The sequence shown here is derived from an EMBL/GenBank/DDBJ whole genome shotgun (WGS) entry which is preliminary data.</text>
</comment>
<proteinExistence type="predicted"/>
<dbReference type="Gene3D" id="1.25.40.10">
    <property type="entry name" value="Tetratricopeptide repeat domain"/>
    <property type="match status" value="1"/>
</dbReference>
<dbReference type="InterPro" id="IPR011990">
    <property type="entry name" value="TPR-like_helical_dom_sf"/>
</dbReference>
<accession>A0A819P9K9</accession>
<dbReference type="SUPFAM" id="SSF48452">
    <property type="entry name" value="TPR-like"/>
    <property type="match status" value="1"/>
</dbReference>
<dbReference type="Proteomes" id="UP000663864">
    <property type="component" value="Unassembled WGS sequence"/>
</dbReference>
<sequence>MDDSSNAILSYQKCIEHELKCYTPDLHLVYNSHKSMAEAFEKLGQFDKAIEHAEHALDYARQVFEPNTEELVTIQTLLDGLREKPSNLVTEN</sequence>
<dbReference type="InterPro" id="IPR019734">
    <property type="entry name" value="TPR_rpt"/>
</dbReference>
<dbReference type="EMBL" id="CAJOBD010004812">
    <property type="protein sequence ID" value="CAF4009446.1"/>
    <property type="molecule type" value="Genomic_DNA"/>
</dbReference>
<evidence type="ECO:0000313" key="2">
    <source>
        <dbReference type="EMBL" id="CAF4009446.1"/>
    </source>
</evidence>
<evidence type="ECO:0008006" key="4">
    <source>
        <dbReference type="Google" id="ProtNLM"/>
    </source>
</evidence>